<feature type="domain" description="Alpha-D-phosphohexomutase alpha/beta/alpha" evidence="9">
    <location>
        <begin position="176"/>
        <end position="272"/>
    </location>
</feature>
<dbReference type="Pfam" id="PF00408">
    <property type="entry name" value="PGM_PMM_IV"/>
    <property type="match status" value="1"/>
</dbReference>
<dbReference type="InterPro" id="IPR016055">
    <property type="entry name" value="A-D-PHexomutase_a/b/a-I/II/III"/>
</dbReference>
<comment type="similarity">
    <text evidence="2">Belongs to the phosphohexose mutase family.</text>
</comment>
<dbReference type="AlphaFoldDB" id="A0A3B0ZJZ7"/>
<evidence type="ECO:0000259" key="10">
    <source>
        <dbReference type="Pfam" id="PF02880"/>
    </source>
</evidence>
<dbReference type="InterPro" id="IPR036900">
    <property type="entry name" value="A-D-PHexomutase_C_sf"/>
</dbReference>
<evidence type="ECO:0000259" key="7">
    <source>
        <dbReference type="Pfam" id="PF00408"/>
    </source>
</evidence>
<feature type="domain" description="Alpha-D-phosphohexomutase alpha/beta/alpha" evidence="8">
    <location>
        <begin position="18"/>
        <end position="143"/>
    </location>
</feature>
<dbReference type="InterPro" id="IPR005846">
    <property type="entry name" value="A-D-PHexomutase_a/b/a-III"/>
</dbReference>
<evidence type="ECO:0000259" key="9">
    <source>
        <dbReference type="Pfam" id="PF02879"/>
    </source>
</evidence>
<reference evidence="11" key="1">
    <citation type="submission" date="2018-06" db="EMBL/GenBank/DDBJ databases">
        <authorList>
            <person name="Zhirakovskaya E."/>
        </authorList>
    </citation>
    <scope>NUCLEOTIDE SEQUENCE</scope>
</reference>
<protein>
    <submittedName>
        <fullName evidence="11">Phosphomannomutase</fullName>
        <ecNumber evidence="11">5.4.2.8</ecNumber>
    </submittedName>
</protein>
<evidence type="ECO:0000256" key="4">
    <source>
        <dbReference type="ARBA" id="ARBA00022723"/>
    </source>
</evidence>
<dbReference type="Gene3D" id="3.40.120.10">
    <property type="entry name" value="Alpha-D-Glucose-1,6-Bisphosphate, subunit A, domain 3"/>
    <property type="match status" value="3"/>
</dbReference>
<feature type="domain" description="Alpha-D-phosphohexomutase C-terminal" evidence="7">
    <location>
        <begin position="437"/>
        <end position="484"/>
    </location>
</feature>
<evidence type="ECO:0000256" key="3">
    <source>
        <dbReference type="ARBA" id="ARBA00022553"/>
    </source>
</evidence>
<comment type="cofactor">
    <cofactor evidence="1">
        <name>Mg(2+)</name>
        <dbReference type="ChEBI" id="CHEBI:18420"/>
    </cofactor>
</comment>
<name>A0A3B0ZJZ7_9ZZZZ</name>
<sequence length="497" mass="54876">MKRQLTDIEELMATSGVAFGTSGARGLVSSMTDQICYAYTKAFIQHLENTRQIVEGSEIAVAGDHRNSTVRIMTAVTGAITDMGYTPIYCGLIPAPAVACYGLHKKIPSMMVTGSHIPDDRNGIKFNSPSGEILKSDEAGIKKQQVDFPAELFDEQGMFNKPFTLPKESETAYLMYVERYIQFFPKQCLAGKNIGLYQHSSVCRDIFWDILTQLGATVIKLGYSDRFVSVDTEAIRPEDVELAKNWAKEHQFDSIISADGDADRPLTSDENGTWLRGDISGILTAQYLQATVVATPVSSNTAVEKCNAFRQVSRTKIGSPFVIEAMNNALDKTENVMGYEANGGFLIANDVILDSRKLKALPTRDAIIVPLAVLMLAIQQKKTISQLTTALPNRFTTSDRIKEFPTQKSQQRIQSFMDEHGTPSSARIETVFGSLFGRVVKTDTTDGLRISFENDEIVHLRPSGNAPEFRCYNEADSAERATEINKLCMGIVAGWKN</sequence>
<dbReference type="Pfam" id="PF02879">
    <property type="entry name" value="PGM_PMM_II"/>
    <property type="match status" value="1"/>
</dbReference>
<dbReference type="GO" id="GO:0000287">
    <property type="term" value="F:magnesium ion binding"/>
    <property type="evidence" value="ECO:0007669"/>
    <property type="project" value="InterPro"/>
</dbReference>
<proteinExistence type="inferred from homology"/>
<evidence type="ECO:0000256" key="2">
    <source>
        <dbReference type="ARBA" id="ARBA00010231"/>
    </source>
</evidence>
<dbReference type="InterPro" id="IPR005845">
    <property type="entry name" value="A-D-PHexomutase_a/b/a-II"/>
</dbReference>
<dbReference type="Pfam" id="PF02880">
    <property type="entry name" value="PGM_PMM_III"/>
    <property type="match status" value="1"/>
</dbReference>
<dbReference type="Pfam" id="PF02878">
    <property type="entry name" value="PGM_PMM_I"/>
    <property type="match status" value="1"/>
</dbReference>
<evidence type="ECO:0000256" key="6">
    <source>
        <dbReference type="ARBA" id="ARBA00023235"/>
    </source>
</evidence>
<evidence type="ECO:0000256" key="1">
    <source>
        <dbReference type="ARBA" id="ARBA00001946"/>
    </source>
</evidence>
<dbReference type="GO" id="GO:0009252">
    <property type="term" value="P:peptidoglycan biosynthetic process"/>
    <property type="evidence" value="ECO:0007669"/>
    <property type="project" value="TreeGrafter"/>
</dbReference>
<dbReference type="GO" id="GO:0006048">
    <property type="term" value="P:UDP-N-acetylglucosamine biosynthetic process"/>
    <property type="evidence" value="ECO:0007669"/>
    <property type="project" value="TreeGrafter"/>
</dbReference>
<keyword evidence="6 11" id="KW-0413">Isomerase</keyword>
<dbReference type="InterPro" id="IPR005843">
    <property type="entry name" value="A-D-PHexomutase_C"/>
</dbReference>
<dbReference type="EMBL" id="UOFO01000096">
    <property type="protein sequence ID" value="VAW86609.1"/>
    <property type="molecule type" value="Genomic_DNA"/>
</dbReference>
<gene>
    <name evidence="11" type="ORF">MNBD_GAMMA16-2142</name>
</gene>
<dbReference type="SUPFAM" id="SSF53738">
    <property type="entry name" value="Phosphoglucomutase, first 3 domains"/>
    <property type="match status" value="3"/>
</dbReference>
<dbReference type="SUPFAM" id="SSF55957">
    <property type="entry name" value="Phosphoglucomutase, C-terminal domain"/>
    <property type="match status" value="1"/>
</dbReference>
<dbReference type="GO" id="GO:0008966">
    <property type="term" value="F:phosphoglucosamine mutase activity"/>
    <property type="evidence" value="ECO:0007669"/>
    <property type="project" value="TreeGrafter"/>
</dbReference>
<organism evidence="11">
    <name type="scientific">hydrothermal vent metagenome</name>
    <dbReference type="NCBI Taxonomy" id="652676"/>
    <lineage>
        <taxon>unclassified sequences</taxon>
        <taxon>metagenomes</taxon>
        <taxon>ecological metagenomes</taxon>
    </lineage>
</organism>
<keyword evidence="3" id="KW-0597">Phosphoprotein</keyword>
<evidence type="ECO:0000313" key="11">
    <source>
        <dbReference type="EMBL" id="VAW86609.1"/>
    </source>
</evidence>
<dbReference type="InterPro" id="IPR005844">
    <property type="entry name" value="A-D-PHexomutase_a/b/a-I"/>
</dbReference>
<dbReference type="PROSITE" id="PS00710">
    <property type="entry name" value="PGM_PMM"/>
    <property type="match status" value="1"/>
</dbReference>
<dbReference type="InterPro" id="IPR016066">
    <property type="entry name" value="A-D-PHexomutase_CS"/>
</dbReference>
<keyword evidence="5" id="KW-0460">Magnesium</keyword>
<dbReference type="Gene3D" id="3.30.310.50">
    <property type="entry name" value="Alpha-D-phosphohexomutase, C-terminal domain"/>
    <property type="match status" value="1"/>
</dbReference>
<dbReference type="GO" id="GO:0005975">
    <property type="term" value="P:carbohydrate metabolic process"/>
    <property type="evidence" value="ECO:0007669"/>
    <property type="project" value="InterPro"/>
</dbReference>
<accession>A0A3B0ZJZ7</accession>
<dbReference type="CDD" id="cd03088">
    <property type="entry name" value="ManB"/>
    <property type="match status" value="1"/>
</dbReference>
<dbReference type="PANTHER" id="PTHR42946:SF1">
    <property type="entry name" value="PHOSPHOGLUCOMUTASE (ALPHA-D-GLUCOSE-1,6-BISPHOSPHATE-DEPENDENT)"/>
    <property type="match status" value="1"/>
</dbReference>
<dbReference type="GO" id="GO:0005829">
    <property type="term" value="C:cytosol"/>
    <property type="evidence" value="ECO:0007669"/>
    <property type="project" value="TreeGrafter"/>
</dbReference>
<dbReference type="InterPro" id="IPR050060">
    <property type="entry name" value="Phosphoglucosamine_mutase"/>
</dbReference>
<dbReference type="PANTHER" id="PTHR42946">
    <property type="entry name" value="PHOSPHOHEXOSE MUTASE"/>
    <property type="match status" value="1"/>
</dbReference>
<evidence type="ECO:0000256" key="5">
    <source>
        <dbReference type="ARBA" id="ARBA00022842"/>
    </source>
</evidence>
<dbReference type="GO" id="GO:0004615">
    <property type="term" value="F:phosphomannomutase activity"/>
    <property type="evidence" value="ECO:0007669"/>
    <property type="project" value="UniProtKB-EC"/>
</dbReference>
<dbReference type="EC" id="5.4.2.8" evidence="11"/>
<feature type="domain" description="Alpha-D-phosphohexomutase alpha/beta/alpha" evidence="10">
    <location>
        <begin position="277"/>
        <end position="395"/>
    </location>
</feature>
<keyword evidence="4" id="KW-0479">Metal-binding</keyword>
<evidence type="ECO:0000259" key="8">
    <source>
        <dbReference type="Pfam" id="PF02878"/>
    </source>
</evidence>